<dbReference type="InterPro" id="IPR023346">
    <property type="entry name" value="Lysozyme-like_dom_sf"/>
</dbReference>
<dbReference type="Pfam" id="PF00959">
    <property type="entry name" value="Phage_lysozyme"/>
    <property type="match status" value="1"/>
</dbReference>
<dbReference type="Gene3D" id="1.10.530.40">
    <property type="match status" value="1"/>
</dbReference>
<organism evidence="8 9">
    <name type="scientific">Corynascus novoguineensis</name>
    <dbReference type="NCBI Taxonomy" id="1126955"/>
    <lineage>
        <taxon>Eukaryota</taxon>
        <taxon>Fungi</taxon>
        <taxon>Dikarya</taxon>
        <taxon>Ascomycota</taxon>
        <taxon>Pezizomycotina</taxon>
        <taxon>Sordariomycetes</taxon>
        <taxon>Sordariomycetidae</taxon>
        <taxon>Sordariales</taxon>
        <taxon>Chaetomiaceae</taxon>
        <taxon>Corynascus</taxon>
    </lineage>
</organism>
<dbReference type="PANTHER" id="PTHR38107:SF3">
    <property type="entry name" value="LYSOZYME RRRD-RELATED"/>
    <property type="match status" value="1"/>
</dbReference>
<keyword evidence="3" id="KW-0081">Bacteriolytic enzyme</keyword>
<keyword evidence="7" id="KW-0732">Signal</keyword>
<comment type="caution">
    <text evidence="8">The sequence shown here is derived from an EMBL/GenBank/DDBJ whole genome shotgun (WGS) entry which is preliminary data.</text>
</comment>
<evidence type="ECO:0000313" key="8">
    <source>
        <dbReference type="EMBL" id="KAK4248930.1"/>
    </source>
</evidence>
<proteinExistence type="inferred from homology"/>
<dbReference type="GO" id="GO:0031640">
    <property type="term" value="P:killing of cells of another organism"/>
    <property type="evidence" value="ECO:0007669"/>
    <property type="project" value="UniProtKB-KW"/>
</dbReference>
<dbReference type="InterPro" id="IPR051018">
    <property type="entry name" value="Bacteriophage_GH24"/>
</dbReference>
<dbReference type="InterPro" id="IPR023347">
    <property type="entry name" value="Lysozyme_dom_sf"/>
</dbReference>
<evidence type="ECO:0000256" key="5">
    <source>
        <dbReference type="ARBA" id="ARBA00023200"/>
    </source>
</evidence>
<dbReference type="SUPFAM" id="SSF53955">
    <property type="entry name" value="Lysozyme-like"/>
    <property type="match status" value="1"/>
</dbReference>
<feature type="signal peptide" evidence="7">
    <location>
        <begin position="1"/>
        <end position="18"/>
    </location>
</feature>
<feature type="chain" id="PRO_5042872908" evidence="7">
    <location>
        <begin position="19"/>
        <end position="261"/>
    </location>
</feature>
<dbReference type="InterPro" id="IPR034690">
    <property type="entry name" value="Endolysin_T4_type"/>
</dbReference>
<keyword evidence="9" id="KW-1185">Reference proteome</keyword>
<dbReference type="GO" id="GO:0016998">
    <property type="term" value="P:cell wall macromolecule catabolic process"/>
    <property type="evidence" value="ECO:0007669"/>
    <property type="project" value="InterPro"/>
</dbReference>
<keyword evidence="5" id="KW-1035">Host cytoplasm</keyword>
<evidence type="ECO:0000256" key="1">
    <source>
        <dbReference type="ARBA" id="ARBA00000632"/>
    </source>
</evidence>
<comment type="catalytic activity">
    <reaction evidence="1">
        <text>Hydrolysis of (1-&gt;4)-beta-linkages between N-acetylmuramic acid and N-acetyl-D-glucosamine residues in a peptidoglycan and between N-acetyl-D-glucosamine residues in chitodextrins.</text>
        <dbReference type="EC" id="3.2.1.17"/>
    </reaction>
</comment>
<keyword evidence="6" id="KW-0326">Glycosidase</keyword>
<name>A0AAN7HQW1_9PEZI</name>
<dbReference type="GO" id="GO:0003796">
    <property type="term" value="F:lysozyme activity"/>
    <property type="evidence" value="ECO:0007669"/>
    <property type="project" value="UniProtKB-EC"/>
</dbReference>
<dbReference type="HAMAP" id="MF_04110">
    <property type="entry name" value="ENDOLYSIN_T4"/>
    <property type="match status" value="1"/>
</dbReference>
<accession>A0AAN7HQW1</accession>
<evidence type="ECO:0000313" key="9">
    <source>
        <dbReference type="Proteomes" id="UP001303647"/>
    </source>
</evidence>
<dbReference type="EMBL" id="MU857630">
    <property type="protein sequence ID" value="KAK4248930.1"/>
    <property type="molecule type" value="Genomic_DNA"/>
</dbReference>
<dbReference type="GO" id="GO:0009253">
    <property type="term" value="P:peptidoglycan catabolic process"/>
    <property type="evidence" value="ECO:0007669"/>
    <property type="project" value="InterPro"/>
</dbReference>
<evidence type="ECO:0000256" key="2">
    <source>
        <dbReference type="ARBA" id="ARBA00022529"/>
    </source>
</evidence>
<keyword evidence="2" id="KW-0929">Antimicrobial</keyword>
<dbReference type="Proteomes" id="UP001303647">
    <property type="component" value="Unassembled WGS sequence"/>
</dbReference>
<sequence length="261" mass="27539">MKFTIIATLAAAVAPAMAYPVTADGLTCRSGPGTSYAAKKTYPKGFDIKISCQTAGTSVNGNNIWDRTQDGCYVADYYVKTGVNGYVTKKCGGGSTCAAPKSNAATVDLVAKSEGFRANIYTDATGHATVGYGHMCTKSKCAEVKYKIPLSKADGKKLLADDMKKFEKCITSMLNSKAVLNLNQYGALVSWSFNVGCGAAEGSQLVKRLNKGENVNKVLSEELPKWVHGGGKVLPGLVTRRKNEVALAKKSGSGKALPVKC</sequence>
<reference evidence="8" key="2">
    <citation type="submission" date="2023-05" db="EMBL/GenBank/DDBJ databases">
        <authorList>
            <consortium name="Lawrence Berkeley National Laboratory"/>
            <person name="Steindorff A."/>
            <person name="Hensen N."/>
            <person name="Bonometti L."/>
            <person name="Westerberg I."/>
            <person name="Brannstrom I.O."/>
            <person name="Guillou S."/>
            <person name="Cros-Aarteil S."/>
            <person name="Calhoun S."/>
            <person name="Haridas S."/>
            <person name="Kuo A."/>
            <person name="Mondo S."/>
            <person name="Pangilinan J."/>
            <person name="Riley R."/>
            <person name="Labutti K."/>
            <person name="Andreopoulos B."/>
            <person name="Lipzen A."/>
            <person name="Chen C."/>
            <person name="Yanf M."/>
            <person name="Daum C."/>
            <person name="Ng V."/>
            <person name="Clum A."/>
            <person name="Ohm R."/>
            <person name="Martin F."/>
            <person name="Silar P."/>
            <person name="Natvig D."/>
            <person name="Lalanne C."/>
            <person name="Gautier V."/>
            <person name="Ament-Velasquez S.L."/>
            <person name="Kruys A."/>
            <person name="Hutchinson M.I."/>
            <person name="Powell A.J."/>
            <person name="Barry K."/>
            <person name="Miller A.N."/>
            <person name="Grigoriev I.V."/>
            <person name="Debuchy R."/>
            <person name="Gladieux P."/>
            <person name="Thoren M.H."/>
            <person name="Johannesson H."/>
        </authorList>
    </citation>
    <scope>NUCLEOTIDE SEQUENCE</scope>
    <source>
        <strain evidence="8">CBS 359.72</strain>
    </source>
</reference>
<protein>
    <submittedName>
        <fullName evidence="8">Glycoside hydrolase</fullName>
    </submittedName>
</protein>
<reference evidence="8" key="1">
    <citation type="journal article" date="2023" name="Mol. Phylogenet. Evol.">
        <title>Genome-scale phylogeny and comparative genomics of the fungal order Sordariales.</title>
        <authorList>
            <person name="Hensen N."/>
            <person name="Bonometti L."/>
            <person name="Westerberg I."/>
            <person name="Brannstrom I.O."/>
            <person name="Guillou S."/>
            <person name="Cros-Aarteil S."/>
            <person name="Calhoun S."/>
            <person name="Haridas S."/>
            <person name="Kuo A."/>
            <person name="Mondo S."/>
            <person name="Pangilinan J."/>
            <person name="Riley R."/>
            <person name="LaButti K."/>
            <person name="Andreopoulos B."/>
            <person name="Lipzen A."/>
            <person name="Chen C."/>
            <person name="Yan M."/>
            <person name="Daum C."/>
            <person name="Ng V."/>
            <person name="Clum A."/>
            <person name="Steindorff A."/>
            <person name="Ohm R.A."/>
            <person name="Martin F."/>
            <person name="Silar P."/>
            <person name="Natvig D.O."/>
            <person name="Lalanne C."/>
            <person name="Gautier V."/>
            <person name="Ament-Velasquez S.L."/>
            <person name="Kruys A."/>
            <person name="Hutchinson M.I."/>
            <person name="Powell A.J."/>
            <person name="Barry K."/>
            <person name="Miller A.N."/>
            <person name="Grigoriev I.V."/>
            <person name="Debuchy R."/>
            <person name="Gladieux P."/>
            <person name="Hiltunen Thoren M."/>
            <person name="Johannesson H."/>
        </authorList>
    </citation>
    <scope>NUCLEOTIDE SEQUENCE</scope>
    <source>
        <strain evidence="8">CBS 359.72</strain>
    </source>
</reference>
<evidence type="ECO:0000256" key="7">
    <source>
        <dbReference type="SAM" id="SignalP"/>
    </source>
</evidence>
<dbReference type="InterPro" id="IPR033907">
    <property type="entry name" value="Endolysin_autolysin"/>
</dbReference>
<dbReference type="AlphaFoldDB" id="A0AAN7HQW1"/>
<keyword evidence="4 8" id="KW-0378">Hydrolase</keyword>
<dbReference type="InterPro" id="IPR002196">
    <property type="entry name" value="Glyco_hydro_24"/>
</dbReference>
<dbReference type="PANTHER" id="PTHR38107">
    <property type="match status" value="1"/>
</dbReference>
<evidence type="ECO:0000256" key="3">
    <source>
        <dbReference type="ARBA" id="ARBA00022638"/>
    </source>
</evidence>
<evidence type="ECO:0000256" key="6">
    <source>
        <dbReference type="ARBA" id="ARBA00023295"/>
    </source>
</evidence>
<dbReference type="GO" id="GO:0042742">
    <property type="term" value="P:defense response to bacterium"/>
    <property type="evidence" value="ECO:0007669"/>
    <property type="project" value="UniProtKB-KW"/>
</dbReference>
<dbReference type="CDD" id="cd00737">
    <property type="entry name" value="lyz_endolysin_autolysin"/>
    <property type="match status" value="1"/>
</dbReference>
<gene>
    <name evidence="8" type="ORF">C7999DRAFT_30620</name>
</gene>
<evidence type="ECO:0000256" key="4">
    <source>
        <dbReference type="ARBA" id="ARBA00022801"/>
    </source>
</evidence>